<dbReference type="AlphaFoldDB" id="A0A9D1LZB9"/>
<reference evidence="2" key="2">
    <citation type="journal article" date="2021" name="PeerJ">
        <title>Extensive microbial diversity within the chicken gut microbiome revealed by metagenomics and culture.</title>
        <authorList>
            <person name="Gilroy R."/>
            <person name="Ravi A."/>
            <person name="Getino M."/>
            <person name="Pursley I."/>
            <person name="Horton D.L."/>
            <person name="Alikhan N.F."/>
            <person name="Baker D."/>
            <person name="Gharbi K."/>
            <person name="Hall N."/>
            <person name="Watson M."/>
            <person name="Adriaenssens E.M."/>
            <person name="Foster-Nyarko E."/>
            <person name="Jarju S."/>
            <person name="Secka A."/>
            <person name="Antonio M."/>
            <person name="Oren A."/>
            <person name="Chaudhuri R.R."/>
            <person name="La Ragione R."/>
            <person name="Hildebrand F."/>
            <person name="Pallen M.J."/>
        </authorList>
    </citation>
    <scope>NUCLEOTIDE SEQUENCE</scope>
    <source>
        <strain evidence="2">ChiGjej1B1-1684</strain>
    </source>
</reference>
<keyword evidence="1" id="KW-0812">Transmembrane</keyword>
<evidence type="ECO:0008006" key="4">
    <source>
        <dbReference type="Google" id="ProtNLM"/>
    </source>
</evidence>
<reference evidence="2" key="1">
    <citation type="submission" date="2020-10" db="EMBL/GenBank/DDBJ databases">
        <authorList>
            <person name="Gilroy R."/>
        </authorList>
    </citation>
    <scope>NUCLEOTIDE SEQUENCE</scope>
    <source>
        <strain evidence="2">ChiGjej1B1-1684</strain>
    </source>
</reference>
<gene>
    <name evidence="2" type="ORF">IAD22_06795</name>
</gene>
<sequence>MRSFLYKFAMFMQGRYKMDQLNYVLLIASLLLSFINVFPRSLIIYFFELLFLVLFFFRFLSKNIYKRGAENRKFLSIWGKTRDFFILNKNKIKEFKTHVYVKCPYCKAQLRVKRINGKHKVRCPRCGESFEKKIHFGGKNK</sequence>
<feature type="transmembrane region" description="Helical" evidence="1">
    <location>
        <begin position="43"/>
        <end position="60"/>
    </location>
</feature>
<feature type="transmembrane region" description="Helical" evidence="1">
    <location>
        <begin position="21"/>
        <end position="37"/>
    </location>
</feature>
<keyword evidence="1" id="KW-0472">Membrane</keyword>
<organism evidence="2 3">
    <name type="scientific">Candidatus Limousia pullorum</name>
    <dbReference type="NCBI Taxonomy" id="2840860"/>
    <lineage>
        <taxon>Bacteria</taxon>
        <taxon>Bacillati</taxon>
        <taxon>Bacillota</taxon>
        <taxon>Clostridia</taxon>
        <taxon>Eubacteriales</taxon>
        <taxon>Oscillospiraceae</taxon>
        <taxon>Oscillospiraceae incertae sedis</taxon>
        <taxon>Candidatus Limousia</taxon>
    </lineage>
</organism>
<dbReference type="EMBL" id="DVNG01000103">
    <property type="protein sequence ID" value="HIU50702.1"/>
    <property type="molecule type" value="Genomic_DNA"/>
</dbReference>
<evidence type="ECO:0000313" key="2">
    <source>
        <dbReference type="EMBL" id="HIU50702.1"/>
    </source>
</evidence>
<name>A0A9D1LZB9_9FIRM</name>
<accession>A0A9D1LZB9</accession>
<dbReference type="Proteomes" id="UP000824118">
    <property type="component" value="Unassembled WGS sequence"/>
</dbReference>
<evidence type="ECO:0000313" key="3">
    <source>
        <dbReference type="Proteomes" id="UP000824118"/>
    </source>
</evidence>
<comment type="caution">
    <text evidence="2">The sequence shown here is derived from an EMBL/GenBank/DDBJ whole genome shotgun (WGS) entry which is preliminary data.</text>
</comment>
<dbReference type="NCBIfam" id="TIGR02098">
    <property type="entry name" value="MJ0042_CXXC"/>
    <property type="match status" value="1"/>
</dbReference>
<proteinExistence type="predicted"/>
<dbReference type="InterPro" id="IPR011723">
    <property type="entry name" value="Znf/thioredoxin_put"/>
</dbReference>
<protein>
    <recommendedName>
        <fullName evidence="4">Zn-finger containing protein</fullName>
    </recommendedName>
</protein>
<keyword evidence="1" id="KW-1133">Transmembrane helix</keyword>
<evidence type="ECO:0000256" key="1">
    <source>
        <dbReference type="SAM" id="Phobius"/>
    </source>
</evidence>